<organism evidence="2">
    <name type="scientific">Anopheles triannulatus</name>
    <dbReference type="NCBI Taxonomy" id="58253"/>
    <lineage>
        <taxon>Eukaryota</taxon>
        <taxon>Metazoa</taxon>
        <taxon>Ecdysozoa</taxon>
        <taxon>Arthropoda</taxon>
        <taxon>Hexapoda</taxon>
        <taxon>Insecta</taxon>
        <taxon>Pterygota</taxon>
        <taxon>Neoptera</taxon>
        <taxon>Endopterygota</taxon>
        <taxon>Diptera</taxon>
        <taxon>Nematocera</taxon>
        <taxon>Culicoidea</taxon>
        <taxon>Culicidae</taxon>
        <taxon>Anophelinae</taxon>
        <taxon>Anopheles</taxon>
    </lineage>
</organism>
<feature type="signal peptide" evidence="1">
    <location>
        <begin position="1"/>
        <end position="22"/>
    </location>
</feature>
<reference evidence="2" key="1">
    <citation type="submission" date="2018-01" db="EMBL/GenBank/DDBJ databases">
        <title>An insight into the sialome of Amazonian anophelines.</title>
        <authorList>
            <person name="Ribeiro J.M."/>
            <person name="Scarpassa V."/>
            <person name="Calvo E."/>
        </authorList>
    </citation>
    <scope>NUCLEOTIDE SEQUENCE</scope>
    <source>
        <tissue evidence="2">Salivary glands</tissue>
    </source>
</reference>
<accession>A0A2M4B0H1</accession>
<name>A0A2M4B0H1_9DIPT</name>
<keyword evidence="1" id="KW-0732">Signal</keyword>
<proteinExistence type="predicted"/>
<evidence type="ECO:0000313" key="2">
    <source>
        <dbReference type="EMBL" id="MBW46543.1"/>
    </source>
</evidence>
<sequence>MNCECLLTICLILLSSRYSSWSSLMCSTILVPRPSGSPLSARTVNEPPADDSHTYCSSSLFFDVTTTLSATR</sequence>
<protein>
    <submittedName>
        <fullName evidence="2">Putative secreted protein</fullName>
    </submittedName>
</protein>
<dbReference type="EMBL" id="GGFK01013222">
    <property type="protein sequence ID" value="MBW46543.1"/>
    <property type="molecule type" value="Transcribed_RNA"/>
</dbReference>
<dbReference type="AlphaFoldDB" id="A0A2M4B0H1"/>
<evidence type="ECO:0000256" key="1">
    <source>
        <dbReference type="SAM" id="SignalP"/>
    </source>
</evidence>
<feature type="chain" id="PRO_5014960507" evidence="1">
    <location>
        <begin position="23"/>
        <end position="72"/>
    </location>
</feature>